<organism evidence="1 2">
    <name type="scientific">Nakamurella panacisegetis</name>
    <dbReference type="NCBI Taxonomy" id="1090615"/>
    <lineage>
        <taxon>Bacteria</taxon>
        <taxon>Bacillati</taxon>
        <taxon>Actinomycetota</taxon>
        <taxon>Actinomycetes</taxon>
        <taxon>Nakamurellales</taxon>
        <taxon>Nakamurellaceae</taxon>
        <taxon>Nakamurella</taxon>
    </lineage>
</organism>
<gene>
    <name evidence="1" type="ORF">SAMN04515671_1072</name>
</gene>
<sequence length="149" mass="16743">MASNDATGSDPLRLLDPLLGPWVAEGESPVGPYLCRRRFRRILDGRYVQMDTHWEYVSSEFDELTVFGPDETHGLQYWSFSSDGDRSVGHLTSAGGRSDQAVVFESLAPISRFRYSYTPIGASGVIVFVVESRSRTGWIQLLEHHYRAA</sequence>
<evidence type="ECO:0000313" key="1">
    <source>
        <dbReference type="EMBL" id="SDO47989.1"/>
    </source>
</evidence>
<keyword evidence="2" id="KW-1185">Reference proteome</keyword>
<protein>
    <recommendedName>
        <fullName evidence="3">THAP4-like heme-binding beta-barrel domain-containing protein</fullName>
    </recommendedName>
</protein>
<dbReference type="AlphaFoldDB" id="A0A1H0JWN9"/>
<proteinExistence type="predicted"/>
<dbReference type="Proteomes" id="UP000198741">
    <property type="component" value="Chromosome I"/>
</dbReference>
<reference evidence="1 2" key="1">
    <citation type="submission" date="2016-10" db="EMBL/GenBank/DDBJ databases">
        <authorList>
            <person name="de Groot N.N."/>
        </authorList>
    </citation>
    <scope>NUCLEOTIDE SEQUENCE [LARGE SCALE GENOMIC DNA]</scope>
    <source>
        <strain evidence="2">P4-7,KCTC 19426,CECT 7604</strain>
    </source>
</reference>
<name>A0A1H0JWN9_9ACTN</name>
<dbReference type="EMBL" id="LT629710">
    <property type="protein sequence ID" value="SDO47989.1"/>
    <property type="molecule type" value="Genomic_DNA"/>
</dbReference>
<dbReference type="OrthoDB" id="980323at2"/>
<evidence type="ECO:0000313" key="2">
    <source>
        <dbReference type="Proteomes" id="UP000198741"/>
    </source>
</evidence>
<accession>A0A1H0JWN9</accession>
<evidence type="ECO:0008006" key="3">
    <source>
        <dbReference type="Google" id="ProtNLM"/>
    </source>
</evidence>
<dbReference type="STRING" id="1090615.SAMN04515671_1072"/>
<dbReference type="RefSeq" id="WP_090474905.1">
    <property type="nucleotide sequence ID" value="NZ_LT629710.1"/>
</dbReference>